<keyword evidence="5 7" id="KW-0949">S-adenosyl-L-methionine</keyword>
<dbReference type="PANTHER" id="PTHR30481:SF3">
    <property type="entry name" value="DNA ADENINE METHYLASE"/>
    <property type="match status" value="1"/>
</dbReference>
<organism evidence="8 9">
    <name type="scientific">Bradyrhizobium jicamae</name>
    <dbReference type="NCBI Taxonomy" id="280332"/>
    <lineage>
        <taxon>Bacteria</taxon>
        <taxon>Pseudomonadati</taxon>
        <taxon>Pseudomonadota</taxon>
        <taxon>Alphaproteobacteria</taxon>
        <taxon>Hyphomicrobiales</taxon>
        <taxon>Nitrobacteraceae</taxon>
        <taxon>Bradyrhizobium</taxon>
    </lineage>
</organism>
<name>A0ABS5FCC7_9BRAD</name>
<dbReference type="Pfam" id="PF02086">
    <property type="entry name" value="MethyltransfD12"/>
    <property type="match status" value="1"/>
</dbReference>
<evidence type="ECO:0000256" key="3">
    <source>
        <dbReference type="ARBA" id="ARBA00022603"/>
    </source>
</evidence>
<comment type="catalytic activity">
    <reaction evidence="6 7">
        <text>a 2'-deoxyadenosine in DNA + S-adenosyl-L-methionine = an N(6)-methyl-2'-deoxyadenosine in DNA + S-adenosyl-L-homocysteine + H(+)</text>
        <dbReference type="Rhea" id="RHEA:15197"/>
        <dbReference type="Rhea" id="RHEA-COMP:12418"/>
        <dbReference type="Rhea" id="RHEA-COMP:12419"/>
        <dbReference type="ChEBI" id="CHEBI:15378"/>
        <dbReference type="ChEBI" id="CHEBI:57856"/>
        <dbReference type="ChEBI" id="CHEBI:59789"/>
        <dbReference type="ChEBI" id="CHEBI:90615"/>
        <dbReference type="ChEBI" id="CHEBI:90616"/>
        <dbReference type="EC" id="2.1.1.72"/>
    </reaction>
</comment>
<dbReference type="InterPro" id="IPR012263">
    <property type="entry name" value="M_m6A_EcoRV"/>
</dbReference>
<dbReference type="NCBIfam" id="TIGR00571">
    <property type="entry name" value="dam"/>
    <property type="match status" value="1"/>
</dbReference>
<evidence type="ECO:0000256" key="4">
    <source>
        <dbReference type="ARBA" id="ARBA00022679"/>
    </source>
</evidence>
<evidence type="ECO:0000256" key="6">
    <source>
        <dbReference type="ARBA" id="ARBA00047942"/>
    </source>
</evidence>
<dbReference type="Proteomes" id="UP001315278">
    <property type="component" value="Unassembled WGS sequence"/>
</dbReference>
<dbReference type="PIRSF" id="PIRSF000398">
    <property type="entry name" value="M_m6A_EcoRV"/>
    <property type="match status" value="1"/>
</dbReference>
<dbReference type="PANTHER" id="PTHR30481">
    <property type="entry name" value="DNA ADENINE METHYLASE"/>
    <property type="match status" value="1"/>
</dbReference>
<reference evidence="9" key="1">
    <citation type="journal article" date="2021" name="ISME J.">
        <title>Evolutionary origin and ecological implication of a unique nif island in free-living Bradyrhizobium lineages.</title>
        <authorList>
            <person name="Tao J."/>
        </authorList>
    </citation>
    <scope>NUCLEOTIDE SEQUENCE [LARGE SCALE GENOMIC DNA]</scope>
    <source>
        <strain evidence="9">SZCCT0434</strain>
    </source>
</reference>
<comment type="caution">
    <text evidence="8">The sequence shown here is derived from an EMBL/GenBank/DDBJ whole genome shotgun (WGS) entry which is preliminary data.</text>
</comment>
<evidence type="ECO:0000313" key="8">
    <source>
        <dbReference type="EMBL" id="MBR0794011.1"/>
    </source>
</evidence>
<comment type="similarity">
    <text evidence="1 7">Belongs to the N(4)/N(6)-methyltransferase family.</text>
</comment>
<keyword evidence="9" id="KW-1185">Reference proteome</keyword>
<evidence type="ECO:0000256" key="7">
    <source>
        <dbReference type="RuleBase" id="RU361257"/>
    </source>
</evidence>
<dbReference type="GO" id="GO:0032259">
    <property type="term" value="P:methylation"/>
    <property type="evidence" value="ECO:0007669"/>
    <property type="project" value="UniProtKB-KW"/>
</dbReference>
<evidence type="ECO:0000256" key="5">
    <source>
        <dbReference type="ARBA" id="ARBA00022691"/>
    </source>
</evidence>
<evidence type="ECO:0000313" key="9">
    <source>
        <dbReference type="Proteomes" id="UP001315278"/>
    </source>
</evidence>
<dbReference type="InterPro" id="IPR029063">
    <property type="entry name" value="SAM-dependent_MTases_sf"/>
</dbReference>
<dbReference type="SUPFAM" id="SSF53335">
    <property type="entry name" value="S-adenosyl-L-methionine-dependent methyltransferases"/>
    <property type="match status" value="1"/>
</dbReference>
<evidence type="ECO:0000256" key="2">
    <source>
        <dbReference type="ARBA" id="ARBA00011900"/>
    </source>
</evidence>
<proteinExistence type="inferred from homology"/>
<protein>
    <recommendedName>
        <fullName evidence="2 7">Site-specific DNA-methyltransferase (adenine-specific)</fullName>
        <ecNumber evidence="2 7">2.1.1.72</ecNumber>
    </recommendedName>
</protein>
<dbReference type="Gene3D" id="1.10.1020.10">
    <property type="entry name" value="Adenine-specific Methyltransferase, Domain 2"/>
    <property type="match status" value="1"/>
</dbReference>
<sequence length="272" mass="31236">MKPLLKWAGGKRWLVANHSRLFPREFACYREPFLGSGAVFFHLAPQRAVLSDANARLIQCYSAVRKDWKAVWRALRRLQRQHSDEFYYEVRGQEFSDRYLEAAKFIYLNRTCFNGIYRENLKGVFNVPRGTKDSVTFPDDDFRSVAAQLKKSKLFHGDFSSNIREAERGDFVFVDPPYTVRHNNNGFIKYNQRIFSWNDQVRLRDDVRLAAEKGARLLITNANHSSIIQLYKGIGNATMLSRASLISGNAGARGSYTELAICVGYDVGDAWN</sequence>
<dbReference type="EC" id="2.1.1.72" evidence="2 7"/>
<keyword evidence="3 7" id="KW-0489">Methyltransferase</keyword>
<dbReference type="PRINTS" id="PR00505">
    <property type="entry name" value="D12N6MTFRASE"/>
</dbReference>
<dbReference type="EMBL" id="JAFCJH010000001">
    <property type="protein sequence ID" value="MBR0794011.1"/>
    <property type="molecule type" value="Genomic_DNA"/>
</dbReference>
<dbReference type="PROSITE" id="PS00092">
    <property type="entry name" value="N6_MTASE"/>
    <property type="match status" value="1"/>
</dbReference>
<accession>A0ABS5FCC7</accession>
<dbReference type="InterPro" id="IPR012327">
    <property type="entry name" value="MeTrfase_D12"/>
</dbReference>
<dbReference type="GO" id="GO:0009007">
    <property type="term" value="F:site-specific DNA-methyltransferase (adenine-specific) activity"/>
    <property type="evidence" value="ECO:0007669"/>
    <property type="project" value="UniProtKB-EC"/>
</dbReference>
<dbReference type="Gene3D" id="3.40.50.150">
    <property type="entry name" value="Vaccinia Virus protein VP39"/>
    <property type="match status" value="1"/>
</dbReference>
<dbReference type="InterPro" id="IPR002052">
    <property type="entry name" value="DNA_methylase_N6_adenine_CS"/>
</dbReference>
<dbReference type="InterPro" id="IPR023095">
    <property type="entry name" value="Ade_MeTrfase_dom_2"/>
</dbReference>
<evidence type="ECO:0000256" key="1">
    <source>
        <dbReference type="ARBA" id="ARBA00006594"/>
    </source>
</evidence>
<gene>
    <name evidence="8" type="ORF">JQ615_01265</name>
</gene>
<keyword evidence="4 7" id="KW-0808">Transferase</keyword>